<evidence type="ECO:0000256" key="1">
    <source>
        <dbReference type="ARBA" id="ARBA00008226"/>
    </source>
</evidence>
<evidence type="ECO:0000256" key="2">
    <source>
        <dbReference type="ARBA" id="ARBA00012816"/>
    </source>
</evidence>
<dbReference type="InterPro" id="IPR002312">
    <property type="entry name" value="Asp/Asn-tRNA-synth_IIb"/>
</dbReference>
<dbReference type="InterPro" id="IPR004364">
    <property type="entry name" value="Aa-tRNA-synt_II"/>
</dbReference>
<comment type="similarity">
    <text evidence="1">Belongs to the class-II aminoacyl-tRNA synthetase family.</text>
</comment>
<dbReference type="Pfam" id="PF01336">
    <property type="entry name" value="tRNA_anti-codon"/>
    <property type="match status" value="1"/>
</dbReference>
<dbReference type="CDD" id="cd04318">
    <property type="entry name" value="EcAsnRS_like_N"/>
    <property type="match status" value="1"/>
</dbReference>
<dbReference type="EMBL" id="CAJVQB010018902">
    <property type="protein sequence ID" value="CAG8789203.1"/>
    <property type="molecule type" value="Genomic_DNA"/>
</dbReference>
<sequence>MQKKPVINELYLTVGKNSTPDSEVEVYGWVRSVRVQKYLSFAAINDGSSLKGMQVVLTSEEANKLKTGACVRIHGILTQSPGTEQSKELQAQHVEVLGESDSTYPLQKKYHSMEFLRDNLHLRSRTNLFGAIFRVRSAAIIGFQNFFQTNEFFQIHTPIITNSDCEGGGEVFKISANKKKNIKIEHTKDGLVEKDFFGSPVYLTVSGQLHAEILACAMSRVYTFGPVFRAEESLTSRHLAEFWMLEAEIAFMFKLDELLDFVESCLRDTTKHILNTCSQDLEFFNQWVDKELSTRLEDTINKPFIRITYSEAINILSKANKRFEFQPVFGTSFHSEHEKYLATDYCRGPVFITDYPKEIKPFYMRVNPDGKTVACTDLLFPKVGEIVGGSLREERYQKLVKRLKEFNLNTEEFQWYLDLRKYGTIPHGGFGIGFERYLQYITGSWMICAFFPKSGHSSINAHVAEYAMLNANN</sequence>
<dbReference type="InterPro" id="IPR004522">
    <property type="entry name" value="Asn-tRNA-ligase"/>
</dbReference>
<dbReference type="PROSITE" id="PS50862">
    <property type="entry name" value="AA_TRNA_LIGASE_II"/>
    <property type="match status" value="1"/>
</dbReference>
<dbReference type="InterPro" id="IPR045864">
    <property type="entry name" value="aa-tRNA-synth_II/BPL/LPL"/>
</dbReference>
<evidence type="ECO:0000313" key="10">
    <source>
        <dbReference type="Proteomes" id="UP000789901"/>
    </source>
</evidence>
<organism evidence="9 10">
    <name type="scientific">Gigaspora margarita</name>
    <dbReference type="NCBI Taxonomy" id="4874"/>
    <lineage>
        <taxon>Eukaryota</taxon>
        <taxon>Fungi</taxon>
        <taxon>Fungi incertae sedis</taxon>
        <taxon>Mucoromycota</taxon>
        <taxon>Glomeromycotina</taxon>
        <taxon>Glomeromycetes</taxon>
        <taxon>Diversisporales</taxon>
        <taxon>Gigasporaceae</taxon>
        <taxon>Gigaspora</taxon>
    </lineage>
</organism>
<feature type="non-terminal residue" evidence="9">
    <location>
        <position position="473"/>
    </location>
</feature>
<dbReference type="Proteomes" id="UP000789901">
    <property type="component" value="Unassembled WGS sequence"/>
</dbReference>
<dbReference type="EC" id="6.1.1.22" evidence="2"/>
<accession>A0ABN7VNQ4</accession>
<protein>
    <recommendedName>
        <fullName evidence="2">asparagine--tRNA ligase</fullName>
        <ecNumber evidence="2">6.1.1.22</ecNumber>
    </recommendedName>
</protein>
<dbReference type="PANTHER" id="PTHR22594">
    <property type="entry name" value="ASPARTYL/LYSYL-TRNA SYNTHETASE"/>
    <property type="match status" value="1"/>
</dbReference>
<evidence type="ECO:0000256" key="5">
    <source>
        <dbReference type="ARBA" id="ARBA00022840"/>
    </source>
</evidence>
<dbReference type="NCBIfam" id="TIGR00457">
    <property type="entry name" value="asnS"/>
    <property type="match status" value="1"/>
</dbReference>
<evidence type="ECO:0000259" key="8">
    <source>
        <dbReference type="PROSITE" id="PS50862"/>
    </source>
</evidence>
<dbReference type="Pfam" id="PF00152">
    <property type="entry name" value="tRNA-synt_2"/>
    <property type="match status" value="1"/>
</dbReference>
<dbReference type="PANTHER" id="PTHR22594:SF34">
    <property type="entry name" value="ASPARAGINE--TRNA LIGASE, MITOCHONDRIAL-RELATED"/>
    <property type="match status" value="1"/>
</dbReference>
<dbReference type="NCBIfam" id="NF003037">
    <property type="entry name" value="PRK03932.1"/>
    <property type="match status" value="1"/>
</dbReference>
<dbReference type="InterPro" id="IPR006195">
    <property type="entry name" value="aa-tRNA-synth_II"/>
</dbReference>
<evidence type="ECO:0000256" key="7">
    <source>
        <dbReference type="ARBA" id="ARBA00023146"/>
    </source>
</evidence>
<dbReference type="PRINTS" id="PR01042">
    <property type="entry name" value="TRNASYNTHASP"/>
</dbReference>
<evidence type="ECO:0000256" key="4">
    <source>
        <dbReference type="ARBA" id="ARBA00022741"/>
    </source>
</evidence>
<keyword evidence="7" id="KW-0030">Aminoacyl-tRNA synthetase</keyword>
<name>A0ABN7VNQ4_GIGMA</name>
<keyword evidence="5" id="KW-0067">ATP-binding</keyword>
<dbReference type="HAMAP" id="MF_00534">
    <property type="entry name" value="Asn_tRNA_synth"/>
    <property type="match status" value="1"/>
</dbReference>
<dbReference type="InterPro" id="IPR012340">
    <property type="entry name" value="NA-bd_OB-fold"/>
</dbReference>
<evidence type="ECO:0000313" key="9">
    <source>
        <dbReference type="EMBL" id="CAG8789203.1"/>
    </source>
</evidence>
<keyword evidence="4" id="KW-0547">Nucleotide-binding</keyword>
<evidence type="ECO:0000256" key="6">
    <source>
        <dbReference type="ARBA" id="ARBA00022917"/>
    </source>
</evidence>
<feature type="domain" description="Aminoacyl-transfer RNA synthetases class-II family profile" evidence="8">
    <location>
        <begin position="133"/>
        <end position="452"/>
    </location>
</feature>
<dbReference type="CDD" id="cd00776">
    <property type="entry name" value="AsxRS_core"/>
    <property type="match status" value="1"/>
</dbReference>
<proteinExistence type="inferred from homology"/>
<dbReference type="SUPFAM" id="SSF50249">
    <property type="entry name" value="Nucleic acid-binding proteins"/>
    <property type="match status" value="1"/>
</dbReference>
<keyword evidence="10" id="KW-1185">Reference proteome</keyword>
<reference evidence="9 10" key="1">
    <citation type="submission" date="2021-06" db="EMBL/GenBank/DDBJ databases">
        <authorList>
            <person name="Kallberg Y."/>
            <person name="Tangrot J."/>
            <person name="Rosling A."/>
        </authorList>
    </citation>
    <scope>NUCLEOTIDE SEQUENCE [LARGE SCALE GENOMIC DNA]</scope>
    <source>
        <strain evidence="9 10">120-4 pot B 10/14</strain>
    </source>
</reference>
<dbReference type="Gene3D" id="2.40.50.140">
    <property type="entry name" value="Nucleic acid-binding proteins"/>
    <property type="match status" value="1"/>
</dbReference>
<comment type="caution">
    <text evidence="9">The sequence shown here is derived from an EMBL/GenBank/DDBJ whole genome shotgun (WGS) entry which is preliminary data.</text>
</comment>
<dbReference type="Gene3D" id="3.30.930.10">
    <property type="entry name" value="Bira Bifunctional Protein, Domain 2"/>
    <property type="match status" value="1"/>
</dbReference>
<keyword evidence="3" id="KW-0436">Ligase</keyword>
<gene>
    <name evidence="9" type="ORF">GMARGA_LOCUS20958</name>
</gene>
<keyword evidence="6" id="KW-0648">Protein biosynthesis</keyword>
<dbReference type="SUPFAM" id="SSF55681">
    <property type="entry name" value="Class II aaRS and biotin synthetases"/>
    <property type="match status" value="1"/>
</dbReference>
<evidence type="ECO:0000256" key="3">
    <source>
        <dbReference type="ARBA" id="ARBA00022598"/>
    </source>
</evidence>
<dbReference type="InterPro" id="IPR004365">
    <property type="entry name" value="NA-bd_OB_tRNA"/>
</dbReference>